<dbReference type="RefSeq" id="WP_068548813.1">
    <property type="nucleotide sequence ID" value="NZ_AP013035.1"/>
</dbReference>
<keyword evidence="2" id="KW-1133">Transmembrane helix</keyword>
<dbReference type="Gene3D" id="1.20.120.810">
    <property type="entry name" value="Vinculin, Vh2 four-helix bundle"/>
    <property type="match status" value="1"/>
</dbReference>
<protein>
    <submittedName>
        <fullName evidence="4">Virulence factor Mce family protein</fullName>
    </submittedName>
</protein>
<evidence type="ECO:0000313" key="4">
    <source>
        <dbReference type="EMBL" id="BAT71001.1"/>
    </source>
</evidence>
<dbReference type="PANTHER" id="PTHR33371:SF4">
    <property type="entry name" value="INTERMEMBRANE PHOSPHOLIPID TRANSPORT SYSTEM BINDING PROTEIN MLAD"/>
    <property type="match status" value="1"/>
</dbReference>
<name>A0A0S3QRR9_THET7</name>
<evidence type="ECO:0000259" key="3">
    <source>
        <dbReference type="Pfam" id="PF02470"/>
    </source>
</evidence>
<dbReference type="STRING" id="1298851.TST_0192"/>
<keyword evidence="2" id="KW-0812">Transmembrane</keyword>
<evidence type="ECO:0000256" key="1">
    <source>
        <dbReference type="SAM" id="Coils"/>
    </source>
</evidence>
<proteinExistence type="predicted"/>
<accession>A0A0S3QRR9</accession>
<dbReference type="KEGG" id="ttk:TST_0192"/>
<organism evidence="4 5">
    <name type="scientific">Thermosulfidibacter takaii (strain DSM 17441 / JCM 13301 / NBRC 103674 / ABI70S6)</name>
    <dbReference type="NCBI Taxonomy" id="1298851"/>
    <lineage>
        <taxon>Bacteria</taxon>
        <taxon>Pseudomonadati</taxon>
        <taxon>Thermosulfidibacterota</taxon>
        <taxon>Thermosulfidibacteria</taxon>
        <taxon>Thermosulfidibacterales</taxon>
        <taxon>Thermosulfidibacteraceae</taxon>
    </lineage>
</organism>
<feature type="coiled-coil region" evidence="1">
    <location>
        <begin position="169"/>
        <end position="218"/>
    </location>
</feature>
<gene>
    <name evidence="4" type="ORF">TST_0192</name>
</gene>
<dbReference type="InterPro" id="IPR003399">
    <property type="entry name" value="Mce/MlaD"/>
</dbReference>
<keyword evidence="2" id="KW-0472">Membrane</keyword>
<dbReference type="EMBL" id="AP013035">
    <property type="protein sequence ID" value="BAT71001.1"/>
    <property type="molecule type" value="Genomic_DNA"/>
</dbReference>
<evidence type="ECO:0000313" key="5">
    <source>
        <dbReference type="Proteomes" id="UP000063234"/>
    </source>
</evidence>
<keyword evidence="1" id="KW-0175">Coiled coil</keyword>
<dbReference type="InterPro" id="IPR052336">
    <property type="entry name" value="MlaD_Phospholipid_Transporter"/>
</dbReference>
<evidence type="ECO:0000256" key="2">
    <source>
        <dbReference type="SAM" id="Phobius"/>
    </source>
</evidence>
<dbReference type="Pfam" id="PF02470">
    <property type="entry name" value="MlaD"/>
    <property type="match status" value="1"/>
</dbReference>
<sequence length="510" mass="57305">MEGLRPEVKVGLFVFVGLLILAYLTLTFGNIKLGKPKGYTISVYFDSVSGLEKKALVKIAGVDVGWVEDIRLTGTKAEVILWIKQGVKIPKDATAVIRTMGLMGEKYIEIVGGTGAEGYVVAGGTLGEGVPPADADYLIAQLSDIARDLKAVTESLKNSIGTPEGERNIKETLANLRELTSNLAKITADNQYRINAIVENTQKLTEALNELIQEHKKDMGTTLANLKDFSDRLPTIAENLEKISSTLADTNTRKNLQTTIAELREASSNIKVITSDIAQGKGTIGKLVKEDKVYEDLKETLGTFKEGTDRIRRTKLTLEFKGDYMFRDLDDEYSYSSEPSNSYGYFNVRIQPREDRFYILGVTSDPRGDYDEERKYYYVDGKRHQVRKVKYDRDIKFTAQYGIGLFPDLDFRIGLKDSTAGVGFDYKFFQDDTLVASLDVWDFSGEYSDHGEPRARVTLQYKFWKPFFIEAGWDDMFNSKFSSFFVGAGMRVTDEDLKYLLFGGDLPVKK</sequence>
<dbReference type="Proteomes" id="UP000063234">
    <property type="component" value="Chromosome"/>
</dbReference>
<dbReference type="PANTHER" id="PTHR33371">
    <property type="entry name" value="INTERMEMBRANE PHOSPHOLIPID TRANSPORT SYSTEM BINDING PROTEIN MLAD-RELATED"/>
    <property type="match status" value="1"/>
</dbReference>
<feature type="domain" description="Mce/MlaD" evidence="3">
    <location>
        <begin position="37"/>
        <end position="112"/>
    </location>
</feature>
<dbReference type="OrthoDB" id="9788420at2"/>
<dbReference type="AlphaFoldDB" id="A0A0S3QRR9"/>
<feature type="transmembrane region" description="Helical" evidence="2">
    <location>
        <begin position="12"/>
        <end position="31"/>
    </location>
</feature>
<reference evidence="5" key="1">
    <citation type="journal article" date="2018" name="Science">
        <title>A primordial and reversible TCA cycle in a facultatively chemolithoautotrophic thermophile.</title>
        <authorList>
            <person name="Nunoura T."/>
            <person name="Chikaraishi Y."/>
            <person name="Izaki R."/>
            <person name="Suwa T."/>
            <person name="Sato T."/>
            <person name="Harada T."/>
            <person name="Mori K."/>
            <person name="Kato Y."/>
            <person name="Miyazaki M."/>
            <person name="Shimamura S."/>
            <person name="Yanagawa K."/>
            <person name="Shuto A."/>
            <person name="Ohkouchi N."/>
            <person name="Fujita N."/>
            <person name="Takaki Y."/>
            <person name="Atomi H."/>
            <person name="Takai K."/>
        </authorList>
    </citation>
    <scope>NUCLEOTIDE SEQUENCE [LARGE SCALE GENOMIC DNA]</scope>
    <source>
        <strain evidence="5">DSM 17441 / JCM 13301 / NBRC 103674 / ABI70S6</strain>
    </source>
</reference>
<keyword evidence="5" id="KW-1185">Reference proteome</keyword>